<feature type="transmembrane region" description="Helical" evidence="5">
    <location>
        <begin position="75"/>
        <end position="92"/>
    </location>
</feature>
<accession>A0A2I8VNR5</accession>
<feature type="region of interest" description="Disordered" evidence="6">
    <location>
        <begin position="1"/>
        <end position="24"/>
    </location>
</feature>
<keyword evidence="4 5" id="KW-0472">Membrane</keyword>
<keyword evidence="8" id="KW-1185">Reference proteome</keyword>
<dbReference type="AlphaFoldDB" id="A0A2I8VNR5"/>
<keyword evidence="1 5" id="KW-1003">Cell membrane</keyword>
<reference evidence="7 8" key="1">
    <citation type="submission" date="2018-01" db="EMBL/GenBank/DDBJ databases">
        <title>Complete genome sequence of Salinigranum rubrum GX10T, an extremely halophilic archaeon isolated from a marine solar saltern.</title>
        <authorList>
            <person name="Han S."/>
        </authorList>
    </citation>
    <scope>NUCLEOTIDE SEQUENCE [LARGE SCALE GENOMIC DNA]</scope>
    <source>
        <strain evidence="7 8">GX10</strain>
    </source>
</reference>
<feature type="compositionally biased region" description="Polar residues" evidence="6">
    <location>
        <begin position="1"/>
        <end position="11"/>
    </location>
</feature>
<keyword evidence="2 5" id="KW-0812">Transmembrane</keyword>
<dbReference type="HAMAP" id="MF_01361">
    <property type="entry name" value="UPF0391"/>
    <property type="match status" value="1"/>
</dbReference>
<dbReference type="KEGG" id="srub:C2R22_19530"/>
<dbReference type="InterPro" id="IPR009760">
    <property type="entry name" value="DUF1328"/>
</dbReference>
<dbReference type="GO" id="GO:0005886">
    <property type="term" value="C:plasma membrane"/>
    <property type="evidence" value="ECO:0007669"/>
    <property type="project" value="UniProtKB-UniRule"/>
</dbReference>
<comment type="similarity">
    <text evidence="5">Belongs to the UPF0391 family.</text>
</comment>
<evidence type="ECO:0000313" key="8">
    <source>
        <dbReference type="Proteomes" id="UP000236584"/>
    </source>
</evidence>
<proteinExistence type="inferred from homology"/>
<evidence type="ECO:0000256" key="4">
    <source>
        <dbReference type="ARBA" id="ARBA00023136"/>
    </source>
</evidence>
<sequence length="93" mass="9856">MPSDTTVTLVSRPTARSDRPEPTRAWSGVVPLSLPVLVPLQFSGGFLQYAILFFVLAVVAALVGLRGVAGISIEIARILVLVFLVLAVISLVL</sequence>
<dbReference type="Proteomes" id="UP000236584">
    <property type="component" value="Chromosome"/>
</dbReference>
<feature type="transmembrane region" description="Helical" evidence="5">
    <location>
        <begin position="46"/>
        <end position="68"/>
    </location>
</feature>
<evidence type="ECO:0000256" key="5">
    <source>
        <dbReference type="HAMAP-Rule" id="MF_01361"/>
    </source>
</evidence>
<protein>
    <recommendedName>
        <fullName evidence="5">UPF0391 membrane protein C2R22_19530</fullName>
    </recommendedName>
</protein>
<keyword evidence="3 5" id="KW-1133">Transmembrane helix</keyword>
<evidence type="ECO:0000256" key="3">
    <source>
        <dbReference type="ARBA" id="ARBA00022989"/>
    </source>
</evidence>
<evidence type="ECO:0000256" key="2">
    <source>
        <dbReference type="ARBA" id="ARBA00022692"/>
    </source>
</evidence>
<gene>
    <name evidence="7" type="ORF">C2R22_19530</name>
</gene>
<dbReference type="Pfam" id="PF07043">
    <property type="entry name" value="DUF1328"/>
    <property type="match status" value="1"/>
</dbReference>
<comment type="caution">
    <text evidence="5">Lacks conserved residue(s) required for the propagation of feature annotation.</text>
</comment>
<dbReference type="NCBIfam" id="NF010229">
    <property type="entry name" value="PRK13682.1-4"/>
    <property type="match status" value="1"/>
</dbReference>
<dbReference type="EMBL" id="CP026309">
    <property type="protein sequence ID" value="AUV83562.1"/>
    <property type="molecule type" value="Genomic_DNA"/>
</dbReference>
<evidence type="ECO:0000256" key="6">
    <source>
        <dbReference type="SAM" id="MobiDB-lite"/>
    </source>
</evidence>
<name>A0A2I8VNR5_9EURY</name>
<evidence type="ECO:0000313" key="7">
    <source>
        <dbReference type="EMBL" id="AUV83562.1"/>
    </source>
</evidence>
<evidence type="ECO:0000256" key="1">
    <source>
        <dbReference type="ARBA" id="ARBA00022475"/>
    </source>
</evidence>
<organism evidence="7 8">
    <name type="scientific">Salinigranum rubrum</name>
    <dbReference type="NCBI Taxonomy" id="755307"/>
    <lineage>
        <taxon>Archaea</taxon>
        <taxon>Methanobacteriati</taxon>
        <taxon>Methanobacteriota</taxon>
        <taxon>Stenosarchaea group</taxon>
        <taxon>Halobacteria</taxon>
        <taxon>Halobacteriales</taxon>
        <taxon>Haloferacaceae</taxon>
        <taxon>Salinigranum</taxon>
    </lineage>
</organism>